<dbReference type="Proteomes" id="UP001302316">
    <property type="component" value="Unassembled WGS sequence"/>
</dbReference>
<dbReference type="PANTHER" id="PTHR35579:SF3">
    <property type="entry name" value="CRISPR SYSTEM CMS ENDORIBONUCLEASE CSM3"/>
    <property type="match status" value="1"/>
</dbReference>
<dbReference type="EMBL" id="JAYGII010000063">
    <property type="protein sequence ID" value="MEA5446822.1"/>
    <property type="molecule type" value="Genomic_DNA"/>
</dbReference>
<dbReference type="InterPro" id="IPR005537">
    <property type="entry name" value="RAMP_III_fam"/>
</dbReference>
<proteinExistence type="predicted"/>
<dbReference type="Pfam" id="PF03787">
    <property type="entry name" value="RAMPs"/>
    <property type="match status" value="2"/>
</dbReference>
<dbReference type="RefSeq" id="WP_346053379.1">
    <property type="nucleotide sequence ID" value="NZ_JAYGII010000063.1"/>
</dbReference>
<evidence type="ECO:0000256" key="1">
    <source>
        <dbReference type="ARBA" id="ARBA00023118"/>
    </source>
</evidence>
<evidence type="ECO:0000259" key="3">
    <source>
        <dbReference type="Pfam" id="PF03787"/>
    </source>
</evidence>
<dbReference type="InterPro" id="IPR052216">
    <property type="entry name" value="CRISPR_Csm3_endoribonuclease"/>
</dbReference>
<dbReference type="AlphaFoldDB" id="A0AAP6JHH6"/>
<evidence type="ECO:0000313" key="5">
    <source>
        <dbReference type="Proteomes" id="UP001302316"/>
    </source>
</evidence>
<evidence type="ECO:0000313" key="4">
    <source>
        <dbReference type="EMBL" id="MEA5446822.1"/>
    </source>
</evidence>
<sequence>MTDAVLHIARVVVETATPLSISTGNPDGNFDTRLVTDANDLPAIPGSSLAGVMRHLYAGLDAVDEQRLNDVFGFQDRNLGQASSLAVSWGVMLDSQGRAVEGLLSPDSERLSDPLIAEARRLTREAPAFRHRVAINDKGAAADTGKFDRAVLPTGYRFALELRFREDKDSGIWQDLLGLLHHPGFRLGGGTRAGLGKLRVCSVHARSFTLRESARALQQLPAGLHETDGLEDITGACQGYRPNDQGWQDGRLILKPRGAWRIGAGHHSVAELLGQDGPEAANTMLPVTEGWVRWEKGKAQIVRHKGKRLLVPGSSLKGALRHRFVYYSNCLAGRWAEDGQGKDTPEEVKPLFGELKGDGSGQAGRLYLDDSYLSLDKVKSRILPHNSIDRFTGGVRDRVLFAEEVISGATLDIPIRLNVRPIEDLADTALKQRIIQALKLTLDDLCQGRLAFGARTTSGNGFFEGELTGSLRDWLDRQSGPEADSEKAEAESMEESA</sequence>
<protein>
    <submittedName>
        <fullName evidence="4">RAMP superfamily CRISPR-associated protein</fullName>
    </submittedName>
</protein>
<reference evidence="4 5" key="1">
    <citation type="submission" date="2023-12" db="EMBL/GenBank/DDBJ databases">
        <title>Whole-genome sequencing of halo(alkali)philic microorganisms from hypersaline lakes.</title>
        <authorList>
            <person name="Sorokin D.Y."/>
            <person name="Merkel A.Y."/>
            <person name="Messina E."/>
            <person name="Yakimov M."/>
        </authorList>
    </citation>
    <scope>NUCLEOTIDE SEQUENCE [LARGE SCALE GENOMIC DNA]</scope>
    <source>
        <strain evidence="4 5">AB-CW1</strain>
    </source>
</reference>
<keyword evidence="5" id="KW-1185">Reference proteome</keyword>
<organism evidence="4 5">
    <name type="scientific">Natronospira elongata</name>
    <dbReference type="NCBI Taxonomy" id="3110268"/>
    <lineage>
        <taxon>Bacteria</taxon>
        <taxon>Pseudomonadati</taxon>
        <taxon>Pseudomonadota</taxon>
        <taxon>Gammaproteobacteria</taxon>
        <taxon>Natronospirales</taxon>
        <taxon>Natronospiraceae</taxon>
        <taxon>Natronospira</taxon>
    </lineage>
</organism>
<feature type="domain" description="CRISPR type III-associated protein" evidence="3">
    <location>
        <begin position="13"/>
        <end position="199"/>
    </location>
</feature>
<gene>
    <name evidence="4" type="ORF">VCB98_13425</name>
</gene>
<dbReference type="GO" id="GO:0051607">
    <property type="term" value="P:defense response to virus"/>
    <property type="evidence" value="ECO:0007669"/>
    <property type="project" value="UniProtKB-KW"/>
</dbReference>
<dbReference type="CDD" id="cd09726">
    <property type="entry name" value="RAMP_I_III"/>
    <property type="match status" value="2"/>
</dbReference>
<evidence type="ECO:0000256" key="2">
    <source>
        <dbReference type="SAM" id="MobiDB-lite"/>
    </source>
</evidence>
<accession>A0AAP6JHH6</accession>
<feature type="domain" description="CRISPR type III-associated protein" evidence="3">
    <location>
        <begin position="302"/>
        <end position="464"/>
    </location>
</feature>
<dbReference type="PANTHER" id="PTHR35579">
    <property type="entry name" value="CRISPR SYSTEM CMS ENDORIBONUCLEASE CSM3"/>
    <property type="match status" value="1"/>
</dbReference>
<keyword evidence="1" id="KW-0051">Antiviral defense</keyword>
<comment type="caution">
    <text evidence="4">The sequence shown here is derived from an EMBL/GenBank/DDBJ whole genome shotgun (WGS) entry which is preliminary data.</text>
</comment>
<name>A0AAP6JHH6_9GAMM</name>
<feature type="region of interest" description="Disordered" evidence="2">
    <location>
        <begin position="474"/>
        <end position="497"/>
    </location>
</feature>